<feature type="domain" description="HTH cro/C1-type" evidence="2">
    <location>
        <begin position="10"/>
        <end position="66"/>
    </location>
</feature>
<dbReference type="SMART" id="SM00530">
    <property type="entry name" value="HTH_XRE"/>
    <property type="match status" value="1"/>
</dbReference>
<dbReference type="InterPro" id="IPR051923">
    <property type="entry name" value="Glycosyl_Hydrolase_39"/>
</dbReference>
<name>A0ABS0WZ95_9ACTN</name>
<dbReference type="RefSeq" id="WP_190114266.1">
    <property type="nucleotide sequence ID" value="NZ_BMVR01000002.1"/>
</dbReference>
<evidence type="ECO:0000259" key="2">
    <source>
        <dbReference type="SMART" id="SM00530"/>
    </source>
</evidence>
<gene>
    <name evidence="3" type="ORF">JGB26_03820</name>
</gene>
<evidence type="ECO:0000313" key="4">
    <source>
        <dbReference type="Proteomes" id="UP000634780"/>
    </source>
</evidence>
<dbReference type="Gene3D" id="3.20.20.80">
    <property type="entry name" value="Glycosidases"/>
    <property type="match status" value="1"/>
</dbReference>
<proteinExistence type="predicted"/>
<keyword evidence="4" id="KW-1185">Reference proteome</keyword>
<dbReference type="PANTHER" id="PTHR12631:SF10">
    <property type="entry name" value="BETA-XYLOSIDASE-LIKE PROTEIN-RELATED"/>
    <property type="match status" value="1"/>
</dbReference>
<dbReference type="InterPro" id="IPR001387">
    <property type="entry name" value="Cro/C1-type_HTH"/>
</dbReference>
<sequence length="590" mass="64220">MSETHELADLLQELKERSGRSYTALASRTGLSRSSVHRYCQGLTVPASFGTVERIARVCGAGQRELDRLYGAWARAEARAREAERDAGREAADEEAAAADEEAAAAGVERPAAQGDVPGTRGTSPRPRGAAWIAGSSPRQRLRTLLLAVVVAVTVVSAVTFDRRPDSGGTGSTGTASGGTVDRPSGQQAEGPYWALAPKPLDREFFGVTMNSDTGLMPDFAVSGVRLWETETRWAQVEPERGKFDWEILERTVRGAERKHLPVLFVFGGTPGWAAPGGPMTPYPDDSRAAPPDDLADWEHFVEKVAIRYRSRIGAYELWDSVGATTHYDGSMATLAEMVRRAARIIRRVDPDAKVACPSFGKLWTAEGRALLAKFAHTGAYGFCDTAALKLHPRRADGPPEEIIELAAKAEAIFRRNDEGRRVWGTGPGAEVDDGARLSARRANDYAVRFYLVGLYARRSFVERMYFYAWGGRNIPLVVQPVGGPPTEPGRRIGRLHGWLAGQRITSCGKGTGVGLPPGVYECVFLPGESRESGPTGPRLAIRWTQRGRAVAELDKGAHRLRRMDGGVERVRAGERVVYGESPVLVEYRA</sequence>
<feature type="compositionally biased region" description="Acidic residues" evidence="1">
    <location>
        <begin position="92"/>
        <end position="103"/>
    </location>
</feature>
<dbReference type="EMBL" id="JAEKOZ010000002">
    <property type="protein sequence ID" value="MBJ3806253.1"/>
    <property type="molecule type" value="Genomic_DNA"/>
</dbReference>
<protein>
    <submittedName>
        <fullName evidence="3">Helix-turn-helix domain-containing protein</fullName>
    </submittedName>
</protein>
<dbReference type="PANTHER" id="PTHR12631">
    <property type="entry name" value="ALPHA-L-IDURONIDASE"/>
    <property type="match status" value="1"/>
</dbReference>
<evidence type="ECO:0000313" key="3">
    <source>
        <dbReference type="EMBL" id="MBJ3806253.1"/>
    </source>
</evidence>
<dbReference type="Proteomes" id="UP000634780">
    <property type="component" value="Unassembled WGS sequence"/>
</dbReference>
<comment type="caution">
    <text evidence="3">The sequence shown here is derived from an EMBL/GenBank/DDBJ whole genome shotgun (WGS) entry which is preliminary data.</text>
</comment>
<dbReference type="InterPro" id="IPR017853">
    <property type="entry name" value="GH"/>
</dbReference>
<dbReference type="Pfam" id="PF13560">
    <property type="entry name" value="HTH_31"/>
    <property type="match status" value="1"/>
</dbReference>
<dbReference type="InterPro" id="IPR010982">
    <property type="entry name" value="Lambda_DNA-bd_dom_sf"/>
</dbReference>
<feature type="compositionally biased region" description="Low complexity" evidence="1">
    <location>
        <begin position="104"/>
        <end position="113"/>
    </location>
</feature>
<dbReference type="SUPFAM" id="SSF47413">
    <property type="entry name" value="lambda repressor-like DNA-binding domains"/>
    <property type="match status" value="1"/>
</dbReference>
<evidence type="ECO:0000256" key="1">
    <source>
        <dbReference type="SAM" id="MobiDB-lite"/>
    </source>
</evidence>
<dbReference type="CDD" id="cd00093">
    <property type="entry name" value="HTH_XRE"/>
    <property type="match status" value="1"/>
</dbReference>
<dbReference type="Gene3D" id="1.10.260.40">
    <property type="entry name" value="lambda repressor-like DNA-binding domains"/>
    <property type="match status" value="1"/>
</dbReference>
<reference evidence="3 4" key="1">
    <citation type="submission" date="2020-12" db="EMBL/GenBank/DDBJ databases">
        <title>Streptomyces typhae sp. nov., a novel endophytic actinomycete isolated from the root of cattail pollen (Typha angustifolia L.).</title>
        <authorList>
            <person name="Peng C."/>
            <person name="Liu C."/>
        </authorList>
    </citation>
    <scope>NUCLEOTIDE SEQUENCE [LARGE SCALE GENOMIC DNA]</scope>
    <source>
        <strain evidence="3 4">JCM 4753</strain>
    </source>
</reference>
<accession>A0ABS0WZ95</accession>
<organism evidence="3 4">
    <name type="scientific">Streptomyces flavofungini</name>
    <dbReference type="NCBI Taxonomy" id="68200"/>
    <lineage>
        <taxon>Bacteria</taxon>
        <taxon>Bacillati</taxon>
        <taxon>Actinomycetota</taxon>
        <taxon>Actinomycetes</taxon>
        <taxon>Kitasatosporales</taxon>
        <taxon>Streptomycetaceae</taxon>
        <taxon>Streptomyces</taxon>
    </lineage>
</organism>
<feature type="region of interest" description="Disordered" evidence="1">
    <location>
        <begin position="84"/>
        <end position="135"/>
    </location>
</feature>
<feature type="region of interest" description="Disordered" evidence="1">
    <location>
        <begin position="162"/>
        <end position="193"/>
    </location>
</feature>
<dbReference type="SUPFAM" id="SSF51445">
    <property type="entry name" value="(Trans)glycosidases"/>
    <property type="match status" value="1"/>
</dbReference>